<gene>
    <name evidence="1" type="ORF">HJG63_009754</name>
</gene>
<evidence type="ECO:0000313" key="1">
    <source>
        <dbReference type="EMBL" id="KAF6397087.1"/>
    </source>
</evidence>
<dbReference type="AlphaFoldDB" id="A0A7J8BDY6"/>
<proteinExistence type="predicted"/>
<protein>
    <submittedName>
        <fullName evidence="1">Uncharacterized protein</fullName>
    </submittedName>
</protein>
<dbReference type="Proteomes" id="UP000593571">
    <property type="component" value="Unassembled WGS sequence"/>
</dbReference>
<comment type="caution">
    <text evidence="1">The sequence shown here is derived from an EMBL/GenBank/DDBJ whole genome shotgun (WGS) entry which is preliminary data.</text>
</comment>
<organism evidence="1 2">
    <name type="scientific">Rousettus aegyptiacus</name>
    <name type="common">Egyptian fruit bat</name>
    <name type="synonym">Pteropus aegyptiacus</name>
    <dbReference type="NCBI Taxonomy" id="9407"/>
    <lineage>
        <taxon>Eukaryota</taxon>
        <taxon>Metazoa</taxon>
        <taxon>Chordata</taxon>
        <taxon>Craniata</taxon>
        <taxon>Vertebrata</taxon>
        <taxon>Euteleostomi</taxon>
        <taxon>Mammalia</taxon>
        <taxon>Eutheria</taxon>
        <taxon>Laurasiatheria</taxon>
        <taxon>Chiroptera</taxon>
        <taxon>Yinpterochiroptera</taxon>
        <taxon>Pteropodoidea</taxon>
        <taxon>Pteropodidae</taxon>
        <taxon>Rousettinae</taxon>
        <taxon>Rousettus</taxon>
    </lineage>
</organism>
<reference evidence="1 2" key="1">
    <citation type="journal article" date="2020" name="Nature">
        <title>Six reference-quality genomes reveal evolution of bat adaptations.</title>
        <authorList>
            <person name="Jebb D."/>
            <person name="Huang Z."/>
            <person name="Pippel M."/>
            <person name="Hughes G.M."/>
            <person name="Lavrichenko K."/>
            <person name="Devanna P."/>
            <person name="Winkler S."/>
            <person name="Jermiin L.S."/>
            <person name="Skirmuntt E.C."/>
            <person name="Katzourakis A."/>
            <person name="Burkitt-Gray L."/>
            <person name="Ray D.A."/>
            <person name="Sullivan K.A.M."/>
            <person name="Roscito J.G."/>
            <person name="Kirilenko B.M."/>
            <person name="Davalos L.M."/>
            <person name="Corthals A.P."/>
            <person name="Power M.L."/>
            <person name="Jones G."/>
            <person name="Ransome R.D."/>
            <person name="Dechmann D.K.N."/>
            <person name="Locatelli A.G."/>
            <person name="Puechmaille S.J."/>
            <person name="Fedrigo O."/>
            <person name="Jarvis E.D."/>
            <person name="Hiller M."/>
            <person name="Vernes S.C."/>
            <person name="Myers E.W."/>
            <person name="Teeling E.C."/>
        </authorList>
    </citation>
    <scope>NUCLEOTIDE SEQUENCE [LARGE SCALE GENOMIC DNA]</scope>
    <source>
        <strain evidence="1">MRouAeg1</strain>
        <tissue evidence="1">Muscle</tissue>
    </source>
</reference>
<keyword evidence="2" id="KW-1185">Reference proteome</keyword>
<dbReference type="EMBL" id="JACASE010000017">
    <property type="protein sequence ID" value="KAF6397087.1"/>
    <property type="molecule type" value="Genomic_DNA"/>
</dbReference>
<sequence length="193" mass="21337">MHPNLLCLASDPHLSCSHECDWHRSSSTCRSGSGDTWPSITLSPRDEVIPFSSWGQVSLCGRQMCEPKSLLPVPKSAPCLYSAKILLPLSQKLGAETRLFTLDRSHAPPPVAKGCHAQSFPIRASEQSFIQAGVLFNSWIWKCFQLDAKLSARNLRRGKSGLSFSEQILNPNSLSAWQRHIVHPTPAKESSHP</sequence>
<accession>A0A7J8BDY6</accession>
<name>A0A7J8BDY6_ROUAE</name>
<evidence type="ECO:0000313" key="2">
    <source>
        <dbReference type="Proteomes" id="UP000593571"/>
    </source>
</evidence>